<keyword evidence="1" id="KW-0175">Coiled coil</keyword>
<keyword evidence="2" id="KW-1185">Reference proteome</keyword>
<proteinExistence type="predicted"/>
<evidence type="ECO:0000256" key="1">
    <source>
        <dbReference type="SAM" id="Coils"/>
    </source>
</evidence>
<feature type="coiled-coil region" evidence="1">
    <location>
        <begin position="290"/>
        <end position="349"/>
    </location>
</feature>
<dbReference type="Proteomes" id="UP000095283">
    <property type="component" value="Unplaced"/>
</dbReference>
<dbReference type="AlphaFoldDB" id="A0A1I7X4D1"/>
<evidence type="ECO:0000313" key="3">
    <source>
        <dbReference type="WBParaSite" id="Hba_12321"/>
    </source>
</evidence>
<organism evidence="2 3">
    <name type="scientific">Heterorhabditis bacteriophora</name>
    <name type="common">Entomopathogenic nematode worm</name>
    <dbReference type="NCBI Taxonomy" id="37862"/>
    <lineage>
        <taxon>Eukaryota</taxon>
        <taxon>Metazoa</taxon>
        <taxon>Ecdysozoa</taxon>
        <taxon>Nematoda</taxon>
        <taxon>Chromadorea</taxon>
        <taxon>Rhabditida</taxon>
        <taxon>Rhabditina</taxon>
        <taxon>Rhabditomorpha</taxon>
        <taxon>Strongyloidea</taxon>
        <taxon>Heterorhabditidae</taxon>
        <taxon>Heterorhabditis</taxon>
    </lineage>
</organism>
<evidence type="ECO:0000313" key="2">
    <source>
        <dbReference type="Proteomes" id="UP000095283"/>
    </source>
</evidence>
<dbReference type="WBParaSite" id="Hba_12321">
    <property type="protein sequence ID" value="Hba_12321"/>
    <property type="gene ID" value="Hba_12321"/>
</dbReference>
<feature type="coiled-coil region" evidence="1">
    <location>
        <begin position="15"/>
        <end position="91"/>
    </location>
</feature>
<name>A0A1I7X4D1_HETBA</name>
<sequence length="408" mass="48171">MDNFLNNFAAFNAEVERDQFALEEARRNNEILRNEISEMKVEIARHQNEETETKKKIDMTAFHSNEIGQTVTKILSDLKTLASKVEEIEKESIRQKKMEPEVRSKLADIRQKISNIELIDKDLHEEIKNISQIKQIKPEILSDMKSRKSHIFKELSSSADAFDLTELVSEIITIDEKRRTKFQLQQENIEQFDTISRIDKINESFREKLDVISDRRVRIQREKDEVIALNAHLLSRLKEAKDISSTLKSQLQALEVRLLEIQSSNSAKEKRIAELTEMCDLKRNILIERQQRLSDLRVQLLQEKESLERMRSDMESEKQRIKDDHELRMREIQSRKDEYSKTVHEADCEMAKFEALRIEGDAKKQAAEKDLAEKQASIYLLFHPYKVTEEDHIFIRKNSEYDKKKRIV</sequence>
<accession>A0A1I7X4D1</accession>
<reference evidence="3" key="1">
    <citation type="submission" date="2016-11" db="UniProtKB">
        <authorList>
            <consortium name="WormBaseParasite"/>
        </authorList>
    </citation>
    <scope>IDENTIFICATION</scope>
</reference>
<protein>
    <submittedName>
        <fullName evidence="3">Uncharacterized protein</fullName>
    </submittedName>
</protein>